<proteinExistence type="predicted"/>
<dbReference type="Proteomes" id="UP000279275">
    <property type="component" value="Unassembled WGS sequence"/>
</dbReference>
<protein>
    <recommendedName>
        <fullName evidence="4">DUF732 domain-containing protein</fullName>
    </recommendedName>
</protein>
<gene>
    <name evidence="2" type="ORF">EBN03_02780</name>
</gene>
<keyword evidence="1" id="KW-0732">Signal</keyword>
<dbReference type="RefSeq" id="WP_122186207.1">
    <property type="nucleotide sequence ID" value="NZ_RFFH01000001.1"/>
</dbReference>
<evidence type="ECO:0008006" key="4">
    <source>
        <dbReference type="Google" id="ProtNLM"/>
    </source>
</evidence>
<dbReference type="EMBL" id="RFFH01000001">
    <property type="protein sequence ID" value="RMI35232.1"/>
    <property type="molecule type" value="Genomic_DNA"/>
</dbReference>
<evidence type="ECO:0000313" key="2">
    <source>
        <dbReference type="EMBL" id="RMI35232.1"/>
    </source>
</evidence>
<organism evidence="2 3">
    <name type="scientific">Nocardia stercoris</name>
    <dbReference type="NCBI Taxonomy" id="2483361"/>
    <lineage>
        <taxon>Bacteria</taxon>
        <taxon>Bacillati</taxon>
        <taxon>Actinomycetota</taxon>
        <taxon>Actinomycetes</taxon>
        <taxon>Mycobacteriales</taxon>
        <taxon>Nocardiaceae</taxon>
        <taxon>Nocardia</taxon>
    </lineage>
</organism>
<evidence type="ECO:0000256" key="1">
    <source>
        <dbReference type="SAM" id="SignalP"/>
    </source>
</evidence>
<comment type="caution">
    <text evidence="2">The sequence shown here is derived from an EMBL/GenBank/DDBJ whole genome shotgun (WGS) entry which is preliminary data.</text>
</comment>
<keyword evidence="3" id="KW-1185">Reference proteome</keyword>
<feature type="signal peptide" evidence="1">
    <location>
        <begin position="1"/>
        <end position="24"/>
    </location>
</feature>
<name>A0A3M2LCL1_9NOCA</name>
<accession>A0A3M2LCL1</accession>
<reference evidence="2 3" key="1">
    <citation type="submission" date="2018-10" db="EMBL/GenBank/DDBJ databases">
        <title>Isolation from cow dung.</title>
        <authorList>
            <person name="Ling L."/>
        </authorList>
    </citation>
    <scope>NUCLEOTIDE SEQUENCE [LARGE SCALE GENOMIC DNA]</scope>
    <source>
        <strain evidence="2 3">NEAU-LL90</strain>
    </source>
</reference>
<dbReference type="AlphaFoldDB" id="A0A3M2LCL1"/>
<sequence length="99" mass="9560">MKSLMPATLVGFAAVALFSAPAEAAPLALDQAPAAAAPVQAQDIDLLCTVGSANFGSTLNNGSPVLSLGSIAVGTGAAPSCPLFPVPPLNLGSAFIALA</sequence>
<feature type="chain" id="PRO_5018293616" description="DUF732 domain-containing protein" evidence="1">
    <location>
        <begin position="25"/>
        <end position="99"/>
    </location>
</feature>
<evidence type="ECO:0000313" key="3">
    <source>
        <dbReference type="Proteomes" id="UP000279275"/>
    </source>
</evidence>